<sequence length="341" mass="40515">MIPKVEDKNILGKLYREENDYKDFLTNVKATRKSRSLGKEYMILPKGMWQPSVWVPDSYKGHTIASGSFRDPHCKHLLQYSSRNQRFFLSNDMQELYSIRWERLPICNNSYNTIPVRITFLDKNGTQRQKTFEYEDWFGVCTSRIKRFIKKFQSFFPNHTIRYELLGSTRKVLPYFRKRLETGKLDYKVKSFYKVYTSACHEDVGQYFDKYKVAYYDRSDWLVRIYIDLCTRYNTRSFYYAWYNVGTETNLVEALCMQPDRYDSPDWTIGAFDLETVPMDGAEDRVPTGLDASDKIVMISLYRWNKRKGIQTFLLYLLPPGTTAKIASFPRSYAYESEESM</sequence>
<reference evidence="1 2" key="1">
    <citation type="journal article" date="2019" name="Sci. Rep.">
        <title>Orb-weaving spider Araneus ventricosus genome elucidates the spidroin gene catalogue.</title>
        <authorList>
            <person name="Kono N."/>
            <person name="Nakamura H."/>
            <person name="Ohtoshi R."/>
            <person name="Moran D.A.P."/>
            <person name="Shinohara A."/>
            <person name="Yoshida Y."/>
            <person name="Fujiwara M."/>
            <person name="Mori M."/>
            <person name="Tomita M."/>
            <person name="Arakawa K."/>
        </authorList>
    </citation>
    <scope>NUCLEOTIDE SEQUENCE [LARGE SCALE GENOMIC DNA]</scope>
</reference>
<dbReference type="Proteomes" id="UP000499080">
    <property type="component" value="Unassembled WGS sequence"/>
</dbReference>
<gene>
    <name evidence="1" type="ORF">AVEN_227023_1</name>
</gene>
<dbReference type="EMBL" id="BGPR01265204">
    <property type="protein sequence ID" value="GBM83083.1"/>
    <property type="molecule type" value="Genomic_DNA"/>
</dbReference>
<proteinExistence type="predicted"/>
<dbReference type="AlphaFoldDB" id="A0A4Y2IYW6"/>
<feature type="non-terminal residue" evidence="1">
    <location>
        <position position="341"/>
    </location>
</feature>
<dbReference type="InterPro" id="IPR012337">
    <property type="entry name" value="RNaseH-like_sf"/>
</dbReference>
<protein>
    <submittedName>
        <fullName evidence="1">Uncharacterized protein</fullName>
    </submittedName>
</protein>
<comment type="caution">
    <text evidence="1">The sequence shown here is derived from an EMBL/GenBank/DDBJ whole genome shotgun (WGS) entry which is preliminary data.</text>
</comment>
<organism evidence="1 2">
    <name type="scientific">Araneus ventricosus</name>
    <name type="common">Orbweaver spider</name>
    <name type="synonym">Epeira ventricosa</name>
    <dbReference type="NCBI Taxonomy" id="182803"/>
    <lineage>
        <taxon>Eukaryota</taxon>
        <taxon>Metazoa</taxon>
        <taxon>Ecdysozoa</taxon>
        <taxon>Arthropoda</taxon>
        <taxon>Chelicerata</taxon>
        <taxon>Arachnida</taxon>
        <taxon>Araneae</taxon>
        <taxon>Araneomorphae</taxon>
        <taxon>Entelegynae</taxon>
        <taxon>Araneoidea</taxon>
        <taxon>Araneidae</taxon>
        <taxon>Araneus</taxon>
    </lineage>
</organism>
<accession>A0A4Y2IYW6</accession>
<name>A0A4Y2IYW6_ARAVE</name>
<dbReference type="OrthoDB" id="6429540at2759"/>
<dbReference type="SUPFAM" id="SSF53098">
    <property type="entry name" value="Ribonuclease H-like"/>
    <property type="match status" value="1"/>
</dbReference>
<keyword evidence="2" id="KW-1185">Reference proteome</keyword>
<evidence type="ECO:0000313" key="1">
    <source>
        <dbReference type="EMBL" id="GBM83083.1"/>
    </source>
</evidence>
<evidence type="ECO:0000313" key="2">
    <source>
        <dbReference type="Proteomes" id="UP000499080"/>
    </source>
</evidence>